<protein>
    <submittedName>
        <fullName evidence="2">Cell wall assembly protein</fullName>
    </submittedName>
</protein>
<dbReference type="RefSeq" id="WP_080915997.1">
    <property type="nucleotide sequence ID" value="NZ_CP020472.1"/>
</dbReference>
<organism evidence="2 3">
    <name type="scientific">Shewanella japonica</name>
    <dbReference type="NCBI Taxonomy" id="93973"/>
    <lineage>
        <taxon>Bacteria</taxon>
        <taxon>Pseudomonadati</taxon>
        <taxon>Pseudomonadota</taxon>
        <taxon>Gammaproteobacteria</taxon>
        <taxon>Alteromonadales</taxon>
        <taxon>Shewanellaceae</taxon>
        <taxon>Shewanella</taxon>
    </lineage>
</organism>
<evidence type="ECO:0000313" key="2">
    <source>
        <dbReference type="EMBL" id="ARD22785.1"/>
    </source>
</evidence>
<dbReference type="SMART" id="SM00860">
    <property type="entry name" value="SMI1_KNR4"/>
    <property type="match status" value="1"/>
</dbReference>
<dbReference type="Proteomes" id="UP000191820">
    <property type="component" value="Chromosome"/>
</dbReference>
<feature type="domain" description="Knr4/Smi1-like" evidence="1">
    <location>
        <begin position="21"/>
        <end position="128"/>
    </location>
</feature>
<accession>A0ABM6JMX3</accession>
<reference evidence="2 3" key="1">
    <citation type="submission" date="2017-03" db="EMBL/GenBank/DDBJ databases">
        <title>Genome sequencing of Shewanella japonica KCTC 22435.</title>
        <authorList>
            <person name="Kim K.M."/>
        </authorList>
    </citation>
    <scope>NUCLEOTIDE SEQUENCE [LARGE SCALE GENOMIC DNA]</scope>
    <source>
        <strain evidence="2 3">KCTC 22435</strain>
    </source>
</reference>
<dbReference type="EMBL" id="CP020472">
    <property type="protein sequence ID" value="ARD22785.1"/>
    <property type="molecule type" value="Genomic_DNA"/>
</dbReference>
<name>A0ABM6JMX3_9GAMM</name>
<evidence type="ECO:0000313" key="3">
    <source>
        <dbReference type="Proteomes" id="UP000191820"/>
    </source>
</evidence>
<dbReference type="Gene3D" id="3.40.1580.10">
    <property type="entry name" value="SMI1/KNR4-like"/>
    <property type="match status" value="1"/>
</dbReference>
<keyword evidence="3" id="KW-1185">Reference proteome</keyword>
<dbReference type="InterPro" id="IPR037883">
    <property type="entry name" value="Knr4/Smi1-like_sf"/>
</dbReference>
<dbReference type="Pfam" id="PF14567">
    <property type="entry name" value="SUKH_5"/>
    <property type="match status" value="1"/>
</dbReference>
<sequence>MEDVIKFLRENNEEVPIPMRLPSESELLTLEKELNIHFPSDFKEYLLKVSDVVFGTIEPVTIAEPSCYTYFKTVLDDARTCGVNNNLIPICYDNGDFYCMESDGRIVFWSHNGVVDESWDSIWDWVKDVWLES</sequence>
<gene>
    <name evidence="2" type="ORF">SJ2017_2495</name>
</gene>
<dbReference type="InterPro" id="IPR018958">
    <property type="entry name" value="Knr4/Smi1-like_dom"/>
</dbReference>
<evidence type="ECO:0000259" key="1">
    <source>
        <dbReference type="SMART" id="SM00860"/>
    </source>
</evidence>
<proteinExistence type="predicted"/>
<dbReference type="SUPFAM" id="SSF160631">
    <property type="entry name" value="SMI1/KNR4-like"/>
    <property type="match status" value="1"/>
</dbReference>